<evidence type="ECO:0000256" key="20">
    <source>
        <dbReference type="ARBA" id="ARBA00023268"/>
    </source>
</evidence>
<dbReference type="GO" id="GO:0009002">
    <property type="term" value="F:serine-type D-Ala-D-Ala carboxypeptidase activity"/>
    <property type="evidence" value="ECO:0007669"/>
    <property type="project" value="UniProtKB-EC"/>
</dbReference>
<dbReference type="GO" id="GO:0071555">
    <property type="term" value="P:cell wall organization"/>
    <property type="evidence" value="ECO:0007669"/>
    <property type="project" value="UniProtKB-UniRule"/>
</dbReference>
<dbReference type="GO" id="GO:0006508">
    <property type="term" value="P:proteolysis"/>
    <property type="evidence" value="ECO:0007669"/>
    <property type="project" value="UniProtKB-KW"/>
</dbReference>
<proteinExistence type="inferred from homology"/>
<dbReference type="Pfam" id="PF00912">
    <property type="entry name" value="Transgly"/>
    <property type="match status" value="1"/>
</dbReference>
<comment type="pathway">
    <text evidence="3 27">Cell wall biogenesis; peptidoglycan biosynthesis.</text>
</comment>
<evidence type="ECO:0000256" key="6">
    <source>
        <dbReference type="ARBA" id="ARBA00018637"/>
    </source>
</evidence>
<keyword evidence="15" id="KW-0735">Signal-anchor</keyword>
<dbReference type="GO" id="GO:0009252">
    <property type="term" value="P:peptidoglycan biosynthetic process"/>
    <property type="evidence" value="ECO:0007669"/>
    <property type="project" value="UniProtKB-UniRule"/>
</dbReference>
<dbReference type="GO" id="GO:0005886">
    <property type="term" value="C:plasma membrane"/>
    <property type="evidence" value="ECO:0007669"/>
    <property type="project" value="UniProtKB-SubCell"/>
</dbReference>
<evidence type="ECO:0000259" key="32">
    <source>
        <dbReference type="Pfam" id="PF14814"/>
    </source>
</evidence>
<name>A0A451DD02_9GAMM</name>
<dbReference type="Gene3D" id="3.40.710.10">
    <property type="entry name" value="DD-peptidase/beta-lactamase superfamily"/>
    <property type="match status" value="1"/>
</dbReference>
<dbReference type="FunFam" id="1.10.3810.10:FF:000002">
    <property type="entry name" value="Penicillin-binding protein 1B"/>
    <property type="match status" value="1"/>
</dbReference>
<keyword evidence="14 27" id="KW-0133">Cell shape</keyword>
<evidence type="ECO:0000256" key="3">
    <source>
        <dbReference type="ARBA" id="ARBA00004752"/>
    </source>
</evidence>
<evidence type="ECO:0000313" key="33">
    <source>
        <dbReference type="EMBL" id="VFP84342.1"/>
    </source>
</evidence>
<evidence type="ECO:0000256" key="7">
    <source>
        <dbReference type="ARBA" id="ARBA00022475"/>
    </source>
</evidence>
<dbReference type="InterPro" id="IPR001264">
    <property type="entry name" value="Glyco_trans_51"/>
</dbReference>
<evidence type="ECO:0000256" key="8">
    <source>
        <dbReference type="ARBA" id="ARBA00022645"/>
    </source>
</evidence>
<dbReference type="GO" id="GO:0030288">
    <property type="term" value="C:outer membrane-bounded periplasmic space"/>
    <property type="evidence" value="ECO:0007669"/>
    <property type="project" value="TreeGrafter"/>
</dbReference>
<evidence type="ECO:0000256" key="11">
    <source>
        <dbReference type="ARBA" id="ARBA00022679"/>
    </source>
</evidence>
<dbReference type="SUPFAM" id="SSF56601">
    <property type="entry name" value="beta-lactamase/transpeptidase-like"/>
    <property type="match status" value="1"/>
</dbReference>
<feature type="domain" description="Penicillin-binding protein transpeptidase" evidence="30">
    <location>
        <begin position="423"/>
        <end position="663"/>
    </location>
</feature>
<dbReference type="SUPFAM" id="SSF53955">
    <property type="entry name" value="Lysozyme-like"/>
    <property type="match status" value="1"/>
</dbReference>
<evidence type="ECO:0000256" key="1">
    <source>
        <dbReference type="ARBA" id="ARBA00002624"/>
    </source>
</evidence>
<keyword evidence="9" id="KW-0645">Protease</keyword>
<dbReference type="GO" id="GO:0046677">
    <property type="term" value="P:response to antibiotic"/>
    <property type="evidence" value="ECO:0007669"/>
    <property type="project" value="UniProtKB-UniRule"/>
</dbReference>
<dbReference type="GO" id="GO:0008955">
    <property type="term" value="F:peptidoglycan glycosyltransferase activity"/>
    <property type="evidence" value="ECO:0007669"/>
    <property type="project" value="UniProtKB-UniRule"/>
</dbReference>
<keyword evidence="8 33" id="KW-0121">Carboxypeptidase</keyword>
<evidence type="ECO:0000256" key="16">
    <source>
        <dbReference type="ARBA" id="ARBA00022984"/>
    </source>
</evidence>
<dbReference type="PANTHER" id="PTHR32282:SF11">
    <property type="entry name" value="PENICILLIN-BINDING PROTEIN 1B"/>
    <property type="match status" value="1"/>
</dbReference>
<evidence type="ECO:0000256" key="29">
    <source>
        <dbReference type="SAM" id="Phobius"/>
    </source>
</evidence>
<dbReference type="GO" id="GO:0009274">
    <property type="term" value="C:peptidoglycan-based cell wall"/>
    <property type="evidence" value="ECO:0007669"/>
    <property type="project" value="UniProtKB-UniRule"/>
</dbReference>
<dbReference type="EMBL" id="LR217720">
    <property type="protein sequence ID" value="VFP84342.1"/>
    <property type="molecule type" value="Genomic_DNA"/>
</dbReference>
<feature type="domain" description="Bifunctional transglycosylase second" evidence="32">
    <location>
        <begin position="64"/>
        <end position="148"/>
    </location>
</feature>
<dbReference type="NCBIfam" id="TIGR02071">
    <property type="entry name" value="PBP_1b"/>
    <property type="match status" value="1"/>
</dbReference>
<dbReference type="Gene3D" id="1.10.3810.10">
    <property type="entry name" value="Biosynthetic peptidoglycan transglycosylase-like"/>
    <property type="match status" value="1"/>
</dbReference>
<evidence type="ECO:0000256" key="26">
    <source>
        <dbReference type="NCBIfam" id="TIGR02071"/>
    </source>
</evidence>
<evidence type="ECO:0000256" key="19">
    <source>
        <dbReference type="ARBA" id="ARBA00023251"/>
    </source>
</evidence>
<comment type="similarity">
    <text evidence="4 27">In the C-terminal section; belongs to the transpeptidase family.</text>
</comment>
<keyword evidence="7" id="KW-1003">Cell membrane</keyword>
<evidence type="ECO:0000256" key="21">
    <source>
        <dbReference type="ARBA" id="ARBA00023316"/>
    </source>
</evidence>
<dbReference type="PIRSF" id="PIRSF002799">
    <property type="entry name" value="PBP_1b"/>
    <property type="match status" value="1"/>
</dbReference>
<keyword evidence="18 29" id="KW-0472">Membrane</keyword>
<evidence type="ECO:0000256" key="4">
    <source>
        <dbReference type="ARBA" id="ARBA00007090"/>
    </source>
</evidence>
<evidence type="ECO:0000256" key="14">
    <source>
        <dbReference type="ARBA" id="ARBA00022960"/>
    </source>
</evidence>
<protein>
    <recommendedName>
        <fullName evidence="6 26">Penicillin-binding protein 1B</fullName>
        <shortName evidence="27">PBP-1b</shortName>
        <shortName evidence="27">PBP1b</shortName>
    </recommendedName>
    <alternativeName>
        <fullName evidence="22 27">Murein polymerase</fullName>
    </alternativeName>
</protein>
<keyword evidence="19" id="KW-0046">Antibiotic resistance</keyword>
<evidence type="ECO:0000313" key="34">
    <source>
        <dbReference type="Proteomes" id="UP000294418"/>
    </source>
</evidence>
<sequence>MHSTKKEKSLYQNRKFFIFIAYSFFTGICVIIAYGYWLDRNIQSRINGNVWKLPATVYSRIVTLKPYMSYTQRDIITLLKSMRYRQVTHMLHSGEFTVYAHSIEMIRRPFDFPDKPEEATHVRLNFSQNYLMNIKNLAYNYNLDSFRLDPCLITLLHSPDGEQRLFIKRSHFPQPLINILINTEDRHFYHHAGINLYSICRAFLVNLSAGHTVQGGSTLTQQLVKNLFLTNQRSIWRKVTEAYMAIILDARYDKDRILELYLNEVYLGQMGSNQIHGFPLASLYYFGRQIDEISLDQQALLVGMVKGASFYNPWRNPEVVLERRNLLLRLLQQQGIIDRKCCLILSARPLGVCKKSGLIAPRQAFIQLVYTELQANLSDKHPDLSGVKIFTTLDPLSQDAAERSIIEEMNILRNKQKIKDLEGAIVVVDRFTGEIHAMVCGRDPQFPGHNRILKVRRSIGSLAKPAIYLTAFNKPETYHLNTWIANDPLNLSYKKDPTWKPQNNTRLLRRKVMLIDAFVNSMHSPAIQLGMTLGLMPVLDTWEKLGVPKKQLQPIPSILQGTLNLTPMEVAQTFQTIASGGNRAPLSALRTVLSANGTILYQSLPYAARVITPQSAYLTLYATQKVVERGAARELGILYPDAHLAGKTGTTSNLVDNWFAGIDGKEVTITWIGRDNQKSTTLCGVHGAMQIYRRYLENNTPWPLILTLPENISLIPVNETGHFICGRDTIKSYVPIWTTNQNSLCQNKKSNKEENTYSMITRLKDICHYLMKNFT</sequence>
<keyword evidence="13 33" id="KW-0378">Hydrolase</keyword>
<keyword evidence="16 27" id="KW-0573">Peptidoglycan synthesis</keyword>
<dbReference type="Proteomes" id="UP000294418">
    <property type="component" value="Chromosome"/>
</dbReference>
<comment type="similarity">
    <text evidence="5 27">In the N-terminal section; belongs to the glycosyltransferase 51 family.</text>
</comment>
<dbReference type="UniPathway" id="UPA00219"/>
<keyword evidence="12 29" id="KW-0812">Transmembrane</keyword>
<comment type="catalytic activity">
    <reaction evidence="24">
        <text>[GlcNAc-(1-&gt;4)-Mur2Ac(oyl-L-Ala-gamma-D-Glu-L-Lys-D-Ala-D-Ala)](n)-di-trans,octa-cis-undecaprenyl diphosphate + beta-D-GlcNAc-(1-&gt;4)-Mur2Ac(oyl-L-Ala-gamma-D-Glu-L-Lys-D-Ala-D-Ala)-di-trans,octa-cis-undecaprenyl diphosphate = [GlcNAc-(1-&gt;4)-Mur2Ac(oyl-L-Ala-gamma-D-Glu-L-Lys-D-Ala-D-Ala)](n+1)-di-trans,octa-cis-undecaprenyl diphosphate + di-trans,octa-cis-undecaprenyl diphosphate + H(+)</text>
        <dbReference type="Rhea" id="RHEA:23708"/>
        <dbReference type="Rhea" id="RHEA-COMP:9602"/>
        <dbReference type="Rhea" id="RHEA-COMP:9603"/>
        <dbReference type="ChEBI" id="CHEBI:15378"/>
        <dbReference type="ChEBI" id="CHEBI:58405"/>
        <dbReference type="ChEBI" id="CHEBI:60033"/>
        <dbReference type="ChEBI" id="CHEBI:78435"/>
        <dbReference type="EC" id="2.4.99.28"/>
    </reaction>
</comment>
<dbReference type="Pfam" id="PF14814">
    <property type="entry name" value="UB2H"/>
    <property type="match status" value="1"/>
</dbReference>
<feature type="transmembrane region" description="Helical" evidence="29">
    <location>
        <begin position="16"/>
        <end position="37"/>
    </location>
</feature>
<dbReference type="PANTHER" id="PTHR32282">
    <property type="entry name" value="BINDING PROTEIN TRANSPEPTIDASE, PUTATIVE-RELATED"/>
    <property type="match status" value="1"/>
</dbReference>
<evidence type="ECO:0000256" key="17">
    <source>
        <dbReference type="ARBA" id="ARBA00022989"/>
    </source>
</evidence>
<keyword evidence="20" id="KW-0511">Multifunctional enzyme</keyword>
<dbReference type="GO" id="GO:0008360">
    <property type="term" value="P:regulation of cell shape"/>
    <property type="evidence" value="ECO:0007669"/>
    <property type="project" value="UniProtKB-UniRule"/>
</dbReference>
<evidence type="ECO:0000256" key="24">
    <source>
        <dbReference type="ARBA" id="ARBA00049902"/>
    </source>
</evidence>
<keyword evidence="17 29" id="KW-1133">Transmembrane helix</keyword>
<dbReference type="Gene3D" id="3.30.2060.10">
    <property type="entry name" value="Penicillin-binding protein 1b domain"/>
    <property type="match status" value="1"/>
</dbReference>
<evidence type="ECO:0000259" key="31">
    <source>
        <dbReference type="Pfam" id="PF00912"/>
    </source>
</evidence>
<feature type="domain" description="Glycosyl transferase family 51" evidence="31">
    <location>
        <begin position="160"/>
        <end position="330"/>
    </location>
</feature>
<dbReference type="InterPro" id="IPR001460">
    <property type="entry name" value="PCN-bd_Tpept"/>
</dbReference>
<evidence type="ECO:0000256" key="18">
    <source>
        <dbReference type="ARBA" id="ARBA00023136"/>
    </source>
</evidence>
<evidence type="ECO:0000256" key="25">
    <source>
        <dbReference type="ARBA" id="ARBA00060592"/>
    </source>
</evidence>
<evidence type="ECO:0000256" key="15">
    <source>
        <dbReference type="ARBA" id="ARBA00022968"/>
    </source>
</evidence>
<evidence type="ECO:0000256" key="12">
    <source>
        <dbReference type="ARBA" id="ARBA00022692"/>
    </source>
</evidence>
<evidence type="ECO:0000256" key="2">
    <source>
        <dbReference type="ARBA" id="ARBA00004401"/>
    </source>
</evidence>
<accession>A0A451DD02</accession>
<dbReference type="AlphaFoldDB" id="A0A451DD02"/>
<reference evidence="33 34" key="1">
    <citation type="submission" date="2019-02" db="EMBL/GenBank/DDBJ databases">
        <authorList>
            <person name="Manzano-Marin A."/>
            <person name="Manzano-Marin A."/>
        </authorList>
    </citation>
    <scope>NUCLEOTIDE SEQUENCE [LARGE SCALE GENOMIC DNA]</scope>
    <source>
        <strain evidence="33 34">ErCilaricifoliae</strain>
    </source>
</reference>
<evidence type="ECO:0000256" key="28">
    <source>
        <dbReference type="PIRSR" id="PIRSR002799-1"/>
    </source>
</evidence>
<evidence type="ECO:0000256" key="13">
    <source>
        <dbReference type="ARBA" id="ARBA00022801"/>
    </source>
</evidence>
<evidence type="ECO:0000256" key="9">
    <source>
        <dbReference type="ARBA" id="ARBA00022670"/>
    </source>
</evidence>
<dbReference type="InterPro" id="IPR011813">
    <property type="entry name" value="PBP_1b"/>
</dbReference>
<dbReference type="GO" id="GO:0008658">
    <property type="term" value="F:penicillin binding"/>
    <property type="evidence" value="ECO:0007669"/>
    <property type="project" value="UniProtKB-UniRule"/>
</dbReference>
<dbReference type="Pfam" id="PF00905">
    <property type="entry name" value="Transpeptidase"/>
    <property type="match status" value="1"/>
</dbReference>
<comment type="subcellular location">
    <subcellularLocation>
        <location evidence="2">Cell membrane</location>
        <topology evidence="2">Single-pass type II membrane protein</topology>
    </subcellularLocation>
</comment>
<keyword evidence="21 27" id="KW-0961">Cell wall biogenesis/degradation</keyword>
<dbReference type="InterPro" id="IPR036950">
    <property type="entry name" value="PBP_transglycosylase"/>
</dbReference>
<keyword evidence="10 27" id="KW-0328">Glycosyltransferase</keyword>
<evidence type="ECO:0000259" key="30">
    <source>
        <dbReference type="Pfam" id="PF00905"/>
    </source>
</evidence>
<feature type="active site" description="Acyl-ester intermediate; for transpeptidase activity" evidence="28">
    <location>
        <position position="461"/>
    </location>
</feature>
<keyword evidence="11 27" id="KW-0808">Transferase</keyword>
<dbReference type="NCBIfam" id="NF007061">
    <property type="entry name" value="PRK09506.1"/>
    <property type="match status" value="1"/>
</dbReference>
<evidence type="ECO:0000256" key="23">
    <source>
        <dbReference type="ARBA" id="ARBA00034000"/>
    </source>
</evidence>
<evidence type="ECO:0000256" key="22">
    <source>
        <dbReference type="ARBA" id="ARBA00032454"/>
    </source>
</evidence>
<dbReference type="InterPro" id="IPR028166">
    <property type="entry name" value="UB2H"/>
</dbReference>
<dbReference type="InterPro" id="IPR023346">
    <property type="entry name" value="Lysozyme-like_dom_sf"/>
</dbReference>
<comment type="catalytic activity">
    <reaction evidence="23">
        <text>Preferential cleavage: (Ac)2-L-Lys-D-Ala-|-D-Ala. Also transpeptidation of peptidyl-alanyl moieties that are N-acyl substituents of D-alanine.</text>
        <dbReference type="EC" id="3.4.16.4"/>
    </reaction>
</comment>
<organism evidence="33 34">
    <name type="scientific">Candidatus Erwinia haradaeae</name>
    <dbReference type="NCBI Taxonomy" id="1922217"/>
    <lineage>
        <taxon>Bacteria</taxon>
        <taxon>Pseudomonadati</taxon>
        <taxon>Pseudomonadota</taxon>
        <taxon>Gammaproteobacteria</taxon>
        <taxon>Enterobacterales</taxon>
        <taxon>Erwiniaceae</taxon>
        <taxon>Erwinia</taxon>
    </lineage>
</organism>
<evidence type="ECO:0000256" key="27">
    <source>
        <dbReference type="PIRNR" id="PIRNR002799"/>
    </source>
</evidence>
<dbReference type="OrthoDB" id="9766909at2"/>
<comment type="function">
    <text evidence="1 27">Cell wall formation. Synthesis of cross-linked peptidoglycan from the lipid intermediates. The enzyme has a penicillin-insensitive transglycosylase N-terminal domain (formation of linear glycan strands) and a penicillin-sensitive transpeptidase C-terminal domain (cross-linking of the peptide subunits).</text>
</comment>
<feature type="active site" description="Proton donor; for transglycosylase activity" evidence="28">
    <location>
        <position position="184"/>
    </location>
</feature>
<evidence type="ECO:0000256" key="5">
    <source>
        <dbReference type="ARBA" id="ARBA00007739"/>
    </source>
</evidence>
<evidence type="ECO:0000256" key="10">
    <source>
        <dbReference type="ARBA" id="ARBA00022676"/>
    </source>
</evidence>
<dbReference type="InterPro" id="IPR050396">
    <property type="entry name" value="Glycosyltr_51/Transpeptidase"/>
</dbReference>
<dbReference type="InterPro" id="IPR012338">
    <property type="entry name" value="Beta-lactam/transpept-like"/>
</dbReference>
<comment type="pathway">
    <text evidence="25">Glycan biosynthesis.</text>
</comment>
<gene>
    <name evidence="33" type="primary">mrcB</name>
    <name evidence="33" type="ORF">ERCILAFE3058_423</name>
</gene>